<dbReference type="PANTHER" id="PTHR31902">
    <property type="entry name" value="ACTIN PATCHES DISTAL PROTEIN 1"/>
    <property type="match status" value="1"/>
</dbReference>
<dbReference type="InterPro" id="IPR036249">
    <property type="entry name" value="Thioredoxin-like_sf"/>
</dbReference>
<keyword evidence="2" id="KW-1185">Reference proteome</keyword>
<proteinExistence type="predicted"/>
<dbReference type="EMBL" id="CBTN010000008">
    <property type="protein sequence ID" value="CDH50992.1"/>
    <property type="molecule type" value="Genomic_DNA"/>
</dbReference>
<dbReference type="AlphaFoldDB" id="A0A068RMZ0"/>
<sequence>MEWFSRCVNSLNITSTTAPCACPDDCTAACLPPFKTLSLPEIIPATESCAGCSVPCALHPAVVPSTELGIDQSRSLHNTVPGYAIHLIICTGKADWPAHIEDEGLAQALVEIIHERKKVWKRTEANRFQSPYDTSTEYQRILITNTELPSHFSTRRSAHDVLLMPDNVVIANVTTRRARALLDFIYHRPNAESFQVHPNPYANLLLVCGHGRKDRRCGTIGPMLKKALDDAISKTSVDAKVALVSHLGGHAFAGNLVIYTHQGRRVIWYGRVTPCHCREIIDQSVLQDKVIQDLLRAVFEAGCSRRLDW</sequence>
<evidence type="ECO:0000313" key="1">
    <source>
        <dbReference type="EMBL" id="CDH50992.1"/>
    </source>
</evidence>
<dbReference type="SUPFAM" id="SSF52833">
    <property type="entry name" value="Thioredoxin-like"/>
    <property type="match status" value="1"/>
</dbReference>
<accession>A0A068RMZ0</accession>
<evidence type="ECO:0000313" key="2">
    <source>
        <dbReference type="Proteomes" id="UP000027586"/>
    </source>
</evidence>
<dbReference type="Gene3D" id="3.40.30.10">
    <property type="entry name" value="Glutaredoxin"/>
    <property type="match status" value="1"/>
</dbReference>
<organism evidence="1 2">
    <name type="scientific">Lichtheimia corymbifera JMRC:FSU:9682</name>
    <dbReference type="NCBI Taxonomy" id="1263082"/>
    <lineage>
        <taxon>Eukaryota</taxon>
        <taxon>Fungi</taxon>
        <taxon>Fungi incertae sedis</taxon>
        <taxon>Mucoromycota</taxon>
        <taxon>Mucoromycotina</taxon>
        <taxon>Mucoromycetes</taxon>
        <taxon>Mucorales</taxon>
        <taxon>Lichtheimiaceae</taxon>
        <taxon>Lichtheimia</taxon>
    </lineage>
</organism>
<reference evidence="1" key="1">
    <citation type="submission" date="2013-08" db="EMBL/GenBank/DDBJ databases">
        <title>Gene expansion shapes genome architecture in the human pathogen Lichtheimia corymbifera: an evolutionary genomics analysis in the ancient terrestrial Mucorales (Mucoromycotina).</title>
        <authorList>
            <person name="Schwartze V.U."/>
            <person name="Winter S."/>
            <person name="Shelest E."/>
            <person name="Marcet-Houben M."/>
            <person name="Horn F."/>
            <person name="Wehner S."/>
            <person name="Hoffmann K."/>
            <person name="Riege K."/>
            <person name="Sammeth M."/>
            <person name="Nowrousian M."/>
            <person name="Valiante V."/>
            <person name="Linde J."/>
            <person name="Jacobsen I.D."/>
            <person name="Marz M."/>
            <person name="Brakhage A.A."/>
            <person name="Gabaldon T."/>
            <person name="Bocker S."/>
            <person name="Voigt K."/>
        </authorList>
    </citation>
    <scope>NUCLEOTIDE SEQUENCE [LARGE SCALE GENOMIC DNA]</scope>
    <source>
        <strain evidence="1">FSU 9682</strain>
    </source>
</reference>
<dbReference type="CDD" id="cd03062">
    <property type="entry name" value="TRX_Fd_Sucrase"/>
    <property type="match status" value="1"/>
</dbReference>
<dbReference type="Pfam" id="PF06999">
    <property type="entry name" value="Suc_Fer-like"/>
    <property type="match status" value="1"/>
</dbReference>
<dbReference type="PANTHER" id="PTHR31902:SF14">
    <property type="entry name" value="ACTIN PATCHES DISTAL PROTEIN 1"/>
    <property type="match status" value="1"/>
</dbReference>
<dbReference type="VEuPathDB" id="FungiDB:LCOR_02664.1"/>
<dbReference type="Proteomes" id="UP000027586">
    <property type="component" value="Unassembled WGS sequence"/>
</dbReference>
<comment type="caution">
    <text evidence="1">The sequence shown here is derived from an EMBL/GenBank/DDBJ whole genome shotgun (WGS) entry which is preliminary data.</text>
</comment>
<dbReference type="InterPro" id="IPR009737">
    <property type="entry name" value="Aim32/Apd1-like"/>
</dbReference>
<evidence type="ECO:0008006" key="3">
    <source>
        <dbReference type="Google" id="ProtNLM"/>
    </source>
</evidence>
<dbReference type="OrthoDB" id="10253744at2759"/>
<protein>
    <recommendedName>
        <fullName evidence="3">Sucrase/ferredoxin-like-domain-containing protein</fullName>
    </recommendedName>
</protein>
<name>A0A068RMZ0_9FUNG</name>
<gene>
    <name evidence="1" type="ORF">LCOR_02664.1</name>
</gene>